<dbReference type="Proteomes" id="UP000215335">
    <property type="component" value="Unassembled WGS sequence"/>
</dbReference>
<proteinExistence type="predicted"/>
<dbReference type="AlphaFoldDB" id="A0A232FKB7"/>
<sequence length="182" mass="20269">MSQLNYRKHALSKCSNGVISQGRDPTSPRPTLLEVLHAISHQSGTVQRIVIFKKNGVQAMVEYPLHTAILQCAQVASERSIPDEFRGNLEISLLAIVPSERSLPNQPSLLLILYPSLLLYLLSKNPFAGKCTRCDFFKEKKNCSFLANGISFAFSLSVSLGSKKFTESNNIFTECLYVKFPN</sequence>
<accession>A0A232FKB7</accession>
<comment type="caution">
    <text evidence="1">The sequence shown here is derived from an EMBL/GenBank/DDBJ whole genome shotgun (WGS) entry which is preliminary data.</text>
</comment>
<gene>
    <name evidence="1" type="ORF">TSAR_016398</name>
</gene>
<evidence type="ECO:0000313" key="1">
    <source>
        <dbReference type="EMBL" id="OXU31102.1"/>
    </source>
</evidence>
<reference evidence="1 2" key="1">
    <citation type="journal article" date="2017" name="Curr. Biol.">
        <title>The Evolution of Venom by Co-option of Single-Copy Genes.</title>
        <authorList>
            <person name="Martinson E.O."/>
            <person name="Mrinalini"/>
            <person name="Kelkar Y.D."/>
            <person name="Chang C.H."/>
            <person name="Werren J.H."/>
        </authorList>
    </citation>
    <scope>NUCLEOTIDE SEQUENCE [LARGE SCALE GENOMIC DNA]</scope>
    <source>
        <strain evidence="1 2">Alberta</strain>
        <tissue evidence="1">Whole body</tissue>
    </source>
</reference>
<dbReference type="InterPro" id="IPR012677">
    <property type="entry name" value="Nucleotide-bd_a/b_plait_sf"/>
</dbReference>
<evidence type="ECO:0000313" key="2">
    <source>
        <dbReference type="Proteomes" id="UP000215335"/>
    </source>
</evidence>
<protein>
    <submittedName>
        <fullName evidence="1">Uncharacterized protein</fullName>
    </submittedName>
</protein>
<organism evidence="1 2">
    <name type="scientific">Trichomalopsis sarcophagae</name>
    <dbReference type="NCBI Taxonomy" id="543379"/>
    <lineage>
        <taxon>Eukaryota</taxon>
        <taxon>Metazoa</taxon>
        <taxon>Ecdysozoa</taxon>
        <taxon>Arthropoda</taxon>
        <taxon>Hexapoda</taxon>
        <taxon>Insecta</taxon>
        <taxon>Pterygota</taxon>
        <taxon>Neoptera</taxon>
        <taxon>Endopterygota</taxon>
        <taxon>Hymenoptera</taxon>
        <taxon>Apocrita</taxon>
        <taxon>Proctotrupomorpha</taxon>
        <taxon>Chalcidoidea</taxon>
        <taxon>Pteromalidae</taxon>
        <taxon>Pteromalinae</taxon>
        <taxon>Trichomalopsis</taxon>
    </lineage>
</organism>
<name>A0A232FKB7_9HYME</name>
<dbReference type="STRING" id="543379.A0A232FKB7"/>
<dbReference type="EMBL" id="NNAY01000089">
    <property type="protein sequence ID" value="OXU31102.1"/>
    <property type="molecule type" value="Genomic_DNA"/>
</dbReference>
<dbReference type="Gene3D" id="3.30.70.330">
    <property type="match status" value="1"/>
</dbReference>
<keyword evidence="2" id="KW-1185">Reference proteome</keyword>